<protein>
    <submittedName>
        <fullName evidence="2">ERCC4 domain-containing protein</fullName>
    </submittedName>
</protein>
<evidence type="ECO:0000313" key="2">
    <source>
        <dbReference type="EMBL" id="XAH75964.1"/>
    </source>
</evidence>
<dbReference type="Pfam" id="PF02732">
    <property type="entry name" value="ERCC4"/>
    <property type="match status" value="1"/>
</dbReference>
<dbReference type="EMBL" id="CP146256">
    <property type="protein sequence ID" value="XAH75964.1"/>
    <property type="molecule type" value="Genomic_DNA"/>
</dbReference>
<dbReference type="RefSeq" id="WP_342759537.1">
    <property type="nucleotide sequence ID" value="NZ_CP146256.1"/>
</dbReference>
<sequence>MKYYYTDKQLKELVSYLVILHTTNEQKNQHILDYYDKRCIKHKAKALKTGDYSFMIESCPELGFAKDTYFTDELCIERKNSVDELAGNIKEHDERFFKELNRMINIKNSYLLIENNRLDDIVSHNYRSEYNELAFIRRLLGVQKVANIYINFINKENMGFMIYEICYSALMGQILK</sequence>
<organism evidence="2 3">
    <name type="scientific">Kineothrix sedimenti</name>
    <dbReference type="NCBI Taxonomy" id="3123317"/>
    <lineage>
        <taxon>Bacteria</taxon>
        <taxon>Bacillati</taxon>
        <taxon>Bacillota</taxon>
        <taxon>Clostridia</taxon>
        <taxon>Lachnospirales</taxon>
        <taxon>Lachnospiraceae</taxon>
        <taxon>Kineothrix</taxon>
    </lineage>
</organism>
<keyword evidence="3" id="KW-1185">Reference proteome</keyword>
<accession>A0ABZ3F2C8</accession>
<dbReference type="InterPro" id="IPR011335">
    <property type="entry name" value="Restrct_endonuc-II-like"/>
</dbReference>
<dbReference type="InterPro" id="IPR006166">
    <property type="entry name" value="ERCC4_domain"/>
</dbReference>
<proteinExistence type="predicted"/>
<gene>
    <name evidence="2" type="ORF">V6984_09465</name>
</gene>
<dbReference type="SUPFAM" id="SSF52980">
    <property type="entry name" value="Restriction endonuclease-like"/>
    <property type="match status" value="1"/>
</dbReference>
<feature type="domain" description="ERCC4" evidence="1">
    <location>
        <begin position="24"/>
        <end position="157"/>
    </location>
</feature>
<dbReference type="Gene3D" id="3.40.50.10130">
    <property type="match status" value="1"/>
</dbReference>
<evidence type="ECO:0000313" key="3">
    <source>
        <dbReference type="Proteomes" id="UP001451571"/>
    </source>
</evidence>
<dbReference type="Proteomes" id="UP001451571">
    <property type="component" value="Chromosome"/>
</dbReference>
<reference evidence="2 3" key="1">
    <citation type="submission" date="2024-02" db="EMBL/GenBank/DDBJ databases">
        <title>Bacterial strain from lacustrine sediment.</title>
        <authorList>
            <person name="Petit C."/>
            <person name="Fadhlaoui K."/>
        </authorList>
    </citation>
    <scope>NUCLEOTIDE SEQUENCE [LARGE SCALE GENOMIC DNA]</scope>
    <source>
        <strain evidence="2 3">IPX-CK</strain>
    </source>
</reference>
<name>A0ABZ3F2C8_9FIRM</name>
<evidence type="ECO:0000259" key="1">
    <source>
        <dbReference type="Pfam" id="PF02732"/>
    </source>
</evidence>